<dbReference type="Gene3D" id="2.70.50.50">
    <property type="entry name" value="chitin-binding protein cbp21"/>
    <property type="match status" value="1"/>
</dbReference>
<evidence type="ECO:0000313" key="6">
    <source>
        <dbReference type="EMBL" id="SIS39974.1"/>
    </source>
</evidence>
<evidence type="ECO:0000256" key="2">
    <source>
        <dbReference type="ARBA" id="ARBA00022525"/>
    </source>
</evidence>
<accession>A0A1N7ISA4</accession>
<dbReference type="GO" id="GO:0005576">
    <property type="term" value="C:extracellular region"/>
    <property type="evidence" value="ECO:0007669"/>
    <property type="project" value="UniProtKB-SubCell"/>
</dbReference>
<evidence type="ECO:0000256" key="1">
    <source>
        <dbReference type="ARBA" id="ARBA00004613"/>
    </source>
</evidence>
<dbReference type="OrthoDB" id="2702399at2"/>
<proteinExistence type="predicted"/>
<dbReference type="PANTHER" id="PTHR34823:SF1">
    <property type="entry name" value="CHITIN-BINDING TYPE-4 DOMAIN-CONTAINING PROTEIN"/>
    <property type="match status" value="1"/>
</dbReference>
<dbReference type="SUPFAM" id="SSF81296">
    <property type="entry name" value="E set domains"/>
    <property type="match status" value="1"/>
</dbReference>
<keyword evidence="3" id="KW-0732">Signal</keyword>
<dbReference type="Pfam" id="PF03067">
    <property type="entry name" value="LPMO_10"/>
    <property type="match status" value="1"/>
</dbReference>
<dbReference type="Proteomes" id="UP000186795">
    <property type="component" value="Unassembled WGS sequence"/>
</dbReference>
<protein>
    <submittedName>
        <fullName evidence="6">Chitin-binding protein</fullName>
    </submittedName>
</protein>
<feature type="region of interest" description="Disordered" evidence="4">
    <location>
        <begin position="70"/>
        <end position="89"/>
    </location>
</feature>
<dbReference type="InterPro" id="IPR014756">
    <property type="entry name" value="Ig_E-set"/>
</dbReference>
<dbReference type="PANTHER" id="PTHR34823">
    <property type="entry name" value="GLCNAC-BINDING PROTEIN A"/>
    <property type="match status" value="1"/>
</dbReference>
<evidence type="ECO:0000259" key="5">
    <source>
        <dbReference type="Pfam" id="PF03067"/>
    </source>
</evidence>
<keyword evidence="7" id="KW-1185">Reference proteome</keyword>
<gene>
    <name evidence="6" type="ORF">SAMN05421790_101306</name>
</gene>
<sequence>MTREHTGKIRWSRLLAYGGMMVLVLLGTVGFAPSVFAHGYIESPASRAYLCKQGENINCGPVMYEPQSVEGRGSFPQSGPPDGHIAGGGVFPDLDEQKVDRWKKVTLHGGKNTFKWYLTAPHSTKEWKYYITKKGWNPNQPLTRADLDPVFCYYNDGGARPPSTVVHECNVPTDRSGYHLILGVWEIADTGNAFYQAIDVNLVNNGSNSEIDMKTGGDPVEAIRDESLLSRLIDGYDGKVVKISNQ</sequence>
<evidence type="ECO:0000256" key="3">
    <source>
        <dbReference type="ARBA" id="ARBA00022729"/>
    </source>
</evidence>
<dbReference type="FunFam" id="2.70.50.50:FF:000001">
    <property type="entry name" value="Chitin-binding protein"/>
    <property type="match status" value="1"/>
</dbReference>
<name>A0A1N7ISA4_9BACL</name>
<dbReference type="InterPro" id="IPR051024">
    <property type="entry name" value="GlcNAc_Chitin_IntDeg"/>
</dbReference>
<evidence type="ECO:0000256" key="4">
    <source>
        <dbReference type="SAM" id="MobiDB-lite"/>
    </source>
</evidence>
<dbReference type="AlphaFoldDB" id="A0A1N7ISA4"/>
<reference evidence="7" key="1">
    <citation type="submission" date="2017-01" db="EMBL/GenBank/DDBJ databases">
        <authorList>
            <person name="Varghese N."/>
            <person name="Submissions S."/>
        </authorList>
    </citation>
    <scope>NUCLEOTIDE SEQUENCE [LARGE SCALE GENOMIC DNA]</scope>
    <source>
        <strain evidence="7">DSM 45196</strain>
    </source>
</reference>
<dbReference type="InterPro" id="IPR004302">
    <property type="entry name" value="Cellulose/chitin-bd_N"/>
</dbReference>
<keyword evidence="2" id="KW-0964">Secreted</keyword>
<organism evidence="6 7">
    <name type="scientific">Kroppenstedtia eburnea</name>
    <dbReference type="NCBI Taxonomy" id="714067"/>
    <lineage>
        <taxon>Bacteria</taxon>
        <taxon>Bacillati</taxon>
        <taxon>Bacillota</taxon>
        <taxon>Bacilli</taxon>
        <taxon>Bacillales</taxon>
        <taxon>Thermoactinomycetaceae</taxon>
        <taxon>Kroppenstedtia</taxon>
    </lineage>
</organism>
<comment type="subcellular location">
    <subcellularLocation>
        <location evidence="1">Secreted</location>
    </subcellularLocation>
</comment>
<evidence type="ECO:0000313" key="7">
    <source>
        <dbReference type="Proteomes" id="UP000186795"/>
    </source>
</evidence>
<feature type="domain" description="Chitin-binding type-4" evidence="5">
    <location>
        <begin position="38"/>
        <end position="200"/>
    </location>
</feature>
<dbReference type="EMBL" id="FTOD01000001">
    <property type="protein sequence ID" value="SIS39974.1"/>
    <property type="molecule type" value="Genomic_DNA"/>
</dbReference>
<dbReference type="CDD" id="cd21177">
    <property type="entry name" value="LPMO_AA10"/>
    <property type="match status" value="1"/>
</dbReference>